<gene>
    <name evidence="2" type="ORF">Nepgr_017629</name>
</gene>
<evidence type="ECO:0000256" key="1">
    <source>
        <dbReference type="SAM" id="MobiDB-lite"/>
    </source>
</evidence>
<evidence type="ECO:0000313" key="2">
    <source>
        <dbReference type="EMBL" id="GMH15788.1"/>
    </source>
</evidence>
<protein>
    <submittedName>
        <fullName evidence="2">Uncharacterized protein</fullName>
    </submittedName>
</protein>
<accession>A0AAD3SQQ9</accession>
<name>A0AAD3SQQ9_NEPGR</name>
<keyword evidence="3" id="KW-1185">Reference proteome</keyword>
<evidence type="ECO:0000313" key="3">
    <source>
        <dbReference type="Proteomes" id="UP001279734"/>
    </source>
</evidence>
<dbReference type="PANTHER" id="PTHR33647:SF5">
    <property type="entry name" value="OS01G0793900 PROTEIN"/>
    <property type="match status" value="1"/>
</dbReference>
<dbReference type="PANTHER" id="PTHR33647">
    <property type="entry name" value="OS01G0793900 PROTEIN"/>
    <property type="match status" value="1"/>
</dbReference>
<organism evidence="2 3">
    <name type="scientific">Nepenthes gracilis</name>
    <name type="common">Slender pitcher plant</name>
    <dbReference type="NCBI Taxonomy" id="150966"/>
    <lineage>
        <taxon>Eukaryota</taxon>
        <taxon>Viridiplantae</taxon>
        <taxon>Streptophyta</taxon>
        <taxon>Embryophyta</taxon>
        <taxon>Tracheophyta</taxon>
        <taxon>Spermatophyta</taxon>
        <taxon>Magnoliopsida</taxon>
        <taxon>eudicotyledons</taxon>
        <taxon>Gunneridae</taxon>
        <taxon>Pentapetalae</taxon>
        <taxon>Caryophyllales</taxon>
        <taxon>Nepenthaceae</taxon>
        <taxon>Nepenthes</taxon>
    </lineage>
</organism>
<feature type="compositionally biased region" description="Basic and acidic residues" evidence="1">
    <location>
        <begin position="27"/>
        <end position="47"/>
    </location>
</feature>
<dbReference type="AlphaFoldDB" id="A0AAD3SQQ9"/>
<dbReference type="EMBL" id="BSYO01000015">
    <property type="protein sequence ID" value="GMH15788.1"/>
    <property type="molecule type" value="Genomic_DNA"/>
</dbReference>
<proteinExistence type="predicted"/>
<sequence>MGNCCGGGSSMAREGEEWGSVGQKLVGAEEKEGLHGDRSSPPRATVGREVRIRISKKQLADLLEGVNGRGLRGGGKTMSAEQILERLLEKSDHHFEIHRHRSWRPVLLSIPEVE</sequence>
<comment type="caution">
    <text evidence="2">The sequence shown here is derived from an EMBL/GenBank/DDBJ whole genome shotgun (WGS) entry which is preliminary data.</text>
</comment>
<feature type="region of interest" description="Disordered" evidence="1">
    <location>
        <begin position="1"/>
        <end position="47"/>
    </location>
</feature>
<reference evidence="2" key="1">
    <citation type="submission" date="2023-05" db="EMBL/GenBank/DDBJ databases">
        <title>Nepenthes gracilis genome sequencing.</title>
        <authorList>
            <person name="Fukushima K."/>
        </authorList>
    </citation>
    <scope>NUCLEOTIDE SEQUENCE</scope>
    <source>
        <strain evidence="2">SING2019-196</strain>
    </source>
</reference>
<dbReference type="Proteomes" id="UP001279734">
    <property type="component" value="Unassembled WGS sequence"/>
</dbReference>